<evidence type="ECO:0000256" key="1">
    <source>
        <dbReference type="ARBA" id="ARBA00002311"/>
    </source>
</evidence>
<keyword evidence="4" id="KW-0479">Metal-binding</keyword>
<evidence type="ECO:0000259" key="11">
    <source>
        <dbReference type="PROSITE" id="PS51321"/>
    </source>
</evidence>
<reference evidence="12" key="1">
    <citation type="submission" date="2022-10" db="EMBL/GenBank/DDBJ databases">
        <authorList>
            <person name="Byrne P K."/>
        </authorList>
    </citation>
    <scope>NUCLEOTIDE SEQUENCE</scope>
    <source>
        <strain evidence="12">ZP964</strain>
    </source>
</reference>
<evidence type="ECO:0000256" key="4">
    <source>
        <dbReference type="ARBA" id="ARBA00022723"/>
    </source>
</evidence>
<dbReference type="InterPro" id="IPR011011">
    <property type="entry name" value="Znf_FYVE_PHD"/>
</dbReference>
<evidence type="ECO:0000256" key="3">
    <source>
        <dbReference type="ARBA" id="ARBA00021616"/>
    </source>
</evidence>
<evidence type="ECO:0000259" key="10">
    <source>
        <dbReference type="PROSITE" id="PS50016"/>
    </source>
</evidence>
<dbReference type="InterPro" id="IPR003618">
    <property type="entry name" value="TFIIS_cen_dom"/>
</dbReference>
<dbReference type="EMBL" id="OX365938">
    <property type="protein sequence ID" value="CAI4046442.1"/>
    <property type="molecule type" value="Genomic_DNA"/>
</dbReference>
<evidence type="ECO:0000256" key="7">
    <source>
        <dbReference type="ARBA" id="ARBA00023242"/>
    </source>
</evidence>
<dbReference type="PROSITE" id="PS51321">
    <property type="entry name" value="TFIIS_CENTRAL"/>
    <property type="match status" value="1"/>
</dbReference>
<organism evidence="12 13">
    <name type="scientific">Saccharomyces uvarum</name>
    <name type="common">Yeast</name>
    <name type="synonym">Saccharomyces bayanus var. uvarum</name>
    <dbReference type="NCBI Taxonomy" id="230603"/>
    <lineage>
        <taxon>Eukaryota</taxon>
        <taxon>Fungi</taxon>
        <taxon>Dikarya</taxon>
        <taxon>Ascomycota</taxon>
        <taxon>Saccharomycotina</taxon>
        <taxon>Saccharomycetes</taxon>
        <taxon>Saccharomycetales</taxon>
        <taxon>Saccharomycetaceae</taxon>
        <taxon>Saccharomyces</taxon>
    </lineage>
</organism>
<dbReference type="InterPro" id="IPR036575">
    <property type="entry name" value="TFIIS_cen_dom_sf"/>
</dbReference>
<keyword evidence="6" id="KW-0862">Zinc</keyword>
<keyword evidence="7" id="KW-0539">Nucleus</keyword>
<dbReference type="Pfam" id="PF07744">
    <property type="entry name" value="SPOC"/>
    <property type="match status" value="1"/>
</dbReference>
<feature type="domain" description="TFIIS central" evidence="11">
    <location>
        <begin position="232"/>
        <end position="366"/>
    </location>
</feature>
<feature type="domain" description="PHD-type" evidence="10">
    <location>
        <begin position="66"/>
        <end position="128"/>
    </location>
</feature>
<protein>
    <recommendedName>
        <fullName evidence="3">Transcription factor BYE1</fullName>
    </recommendedName>
</protein>
<evidence type="ECO:0000313" key="12">
    <source>
        <dbReference type="EMBL" id="CAI4046442.1"/>
    </source>
</evidence>
<dbReference type="CDD" id="cd15570">
    <property type="entry name" value="PHD_Bye1p_SIZ1_like"/>
    <property type="match status" value="1"/>
</dbReference>
<dbReference type="Pfam" id="PF07500">
    <property type="entry name" value="TFIIS_M"/>
    <property type="match status" value="1"/>
</dbReference>
<dbReference type="SMART" id="SM00510">
    <property type="entry name" value="TFS2M"/>
    <property type="match status" value="1"/>
</dbReference>
<dbReference type="PROSITE" id="PS50016">
    <property type="entry name" value="ZF_PHD_2"/>
    <property type="match status" value="1"/>
</dbReference>
<keyword evidence="13" id="KW-1185">Reference proteome</keyword>
<dbReference type="Pfam" id="PF00628">
    <property type="entry name" value="PHD"/>
    <property type="match status" value="1"/>
</dbReference>
<evidence type="ECO:0000256" key="5">
    <source>
        <dbReference type="ARBA" id="ARBA00022771"/>
    </source>
</evidence>
<dbReference type="SMART" id="SM00249">
    <property type="entry name" value="PHD"/>
    <property type="match status" value="1"/>
</dbReference>
<accession>A0ABN8WJ88</accession>
<dbReference type="PROSITE" id="PS01359">
    <property type="entry name" value="ZF_PHD_1"/>
    <property type="match status" value="1"/>
</dbReference>
<feature type="compositionally biased region" description="Polar residues" evidence="9">
    <location>
        <begin position="39"/>
        <end position="54"/>
    </location>
</feature>
<dbReference type="InterPro" id="IPR012921">
    <property type="entry name" value="SPOC_C"/>
</dbReference>
<dbReference type="Gene3D" id="3.30.40.10">
    <property type="entry name" value="Zinc/RING finger domain, C3HC4 (zinc finger)"/>
    <property type="match status" value="1"/>
</dbReference>
<dbReference type="SUPFAM" id="SSF57903">
    <property type="entry name" value="FYVE/PHD zinc finger"/>
    <property type="match status" value="1"/>
</dbReference>
<proteinExistence type="inferred from homology"/>
<dbReference type="CDD" id="cd21542">
    <property type="entry name" value="SPOC_Bye1p-like"/>
    <property type="match status" value="1"/>
</dbReference>
<dbReference type="InterPro" id="IPR001965">
    <property type="entry name" value="Znf_PHD"/>
</dbReference>
<comment type="similarity">
    <text evidence="2">Belongs to the BYE1 family.</text>
</comment>
<dbReference type="Proteomes" id="UP001162085">
    <property type="component" value="Chromosome 11"/>
</dbReference>
<evidence type="ECO:0000256" key="9">
    <source>
        <dbReference type="SAM" id="MobiDB-lite"/>
    </source>
</evidence>
<dbReference type="InterPro" id="IPR019786">
    <property type="entry name" value="Zinc_finger_PHD-type_CS"/>
</dbReference>
<name>A0ABN8WJ88_SACUV</name>
<evidence type="ECO:0000256" key="6">
    <source>
        <dbReference type="ARBA" id="ARBA00022833"/>
    </source>
</evidence>
<dbReference type="InterPro" id="IPR013083">
    <property type="entry name" value="Znf_RING/FYVE/PHD"/>
</dbReference>
<dbReference type="Gene3D" id="1.10.472.30">
    <property type="entry name" value="Transcription elongation factor S-II, central domain"/>
    <property type="match status" value="1"/>
</dbReference>
<keyword evidence="5 8" id="KW-0863">Zinc-finger</keyword>
<feature type="region of interest" description="Disordered" evidence="9">
    <location>
        <begin position="1"/>
        <end position="62"/>
    </location>
</feature>
<evidence type="ECO:0000313" key="13">
    <source>
        <dbReference type="Proteomes" id="UP001162085"/>
    </source>
</evidence>
<comment type="function">
    <text evidence="1">Negative regulator of transcription elongation.</text>
</comment>
<dbReference type="InterPro" id="IPR019787">
    <property type="entry name" value="Znf_PHD-finger"/>
</dbReference>
<gene>
    <name evidence="12" type="primary">SUVZ11G2090</name>
    <name evidence="12" type="ORF">SUVZ_11G2090</name>
</gene>
<evidence type="ECO:0000256" key="2">
    <source>
        <dbReference type="ARBA" id="ARBA00011050"/>
    </source>
</evidence>
<dbReference type="PANTHER" id="PTHR11477:SF0">
    <property type="entry name" value="IP08861P-RELATED"/>
    <property type="match status" value="1"/>
</dbReference>
<sequence>MSVRTSARSNKGQNKYIESLLQEESETPKKKQTKKRTDPATTENKQTEALQSSTKDNEKDEADEGYVRCVCGASDENYDAPEYSHGDMVQCDGCDSWQHIKCMTDGKETIDGLMNEDSKYYCELCDPSLYAHLEKSKEAEVSEEDDYDDDIYKPVIDHNDNDTDFFLDEESPRKRKRSTSSNSIKLPAQTKEVKKNNGPRKKKKSAGTIAANTDQDKIPVKRDFESEKEHKLRLNARNMFSVLFSKFIIPETVEAKLYDLPHGKDITLVSTDFAHDLEDELYNACLNVEFGTLDKTYTEKVRSLYSNLKDKKNLKLKAHVIEGKLPLNKLVNMNASELANPDLQEFKEKREKATLENFIVEIPDKPIYVKTHKGDELIENSTEPQEDVLYSMDSIRLHNGDDNRINDNKDEMDQTSVIPKEHAQEHSGVDPTQNGTAQGESLKCAFLYPGLGFEFTGYLSYIGTSEKLKRDISKEAIGDGNLFVEGRLPTTTAAPYLKEVSSSRAIIVYQLFASDDDESKKTFAEVVDSLETKGRIAGIKPKTRYEKDFYIIPSRNGEVPEILDNILGNPNNERSLSVKADERTLFAFVVIKQELIH</sequence>
<dbReference type="PANTHER" id="PTHR11477">
    <property type="entry name" value="TRANSCRIPTION FACTOR S-II ZINC FINGER DOMAIN-CONTAINING PROTEIN"/>
    <property type="match status" value="1"/>
</dbReference>
<dbReference type="SUPFAM" id="SSF46942">
    <property type="entry name" value="Elongation factor TFIIS domain 2"/>
    <property type="match status" value="1"/>
</dbReference>
<feature type="compositionally biased region" description="Polar residues" evidence="9">
    <location>
        <begin position="1"/>
        <end position="13"/>
    </location>
</feature>
<evidence type="ECO:0000256" key="8">
    <source>
        <dbReference type="PROSITE-ProRule" id="PRU00146"/>
    </source>
</evidence>
<feature type="region of interest" description="Disordered" evidence="9">
    <location>
        <begin position="162"/>
        <end position="211"/>
    </location>
</feature>